<dbReference type="AlphaFoldDB" id="A0AAD6VMK1"/>
<gene>
    <name evidence="2" type="ORF">GGX14DRAFT_391763</name>
</gene>
<evidence type="ECO:0000313" key="3">
    <source>
        <dbReference type="Proteomes" id="UP001219525"/>
    </source>
</evidence>
<keyword evidence="3" id="KW-1185">Reference proteome</keyword>
<organism evidence="2 3">
    <name type="scientific">Mycena pura</name>
    <dbReference type="NCBI Taxonomy" id="153505"/>
    <lineage>
        <taxon>Eukaryota</taxon>
        <taxon>Fungi</taxon>
        <taxon>Dikarya</taxon>
        <taxon>Basidiomycota</taxon>
        <taxon>Agaricomycotina</taxon>
        <taxon>Agaricomycetes</taxon>
        <taxon>Agaricomycetidae</taxon>
        <taxon>Agaricales</taxon>
        <taxon>Marasmiineae</taxon>
        <taxon>Mycenaceae</taxon>
        <taxon>Mycena</taxon>
    </lineage>
</organism>
<dbReference type="EMBL" id="JARJCW010000016">
    <property type="protein sequence ID" value="KAJ7216100.1"/>
    <property type="molecule type" value="Genomic_DNA"/>
</dbReference>
<evidence type="ECO:0000256" key="1">
    <source>
        <dbReference type="SAM" id="MobiDB-lite"/>
    </source>
</evidence>
<accession>A0AAD6VMK1</accession>
<reference evidence="2" key="1">
    <citation type="submission" date="2023-03" db="EMBL/GenBank/DDBJ databases">
        <title>Massive genome expansion in bonnet fungi (Mycena s.s.) driven by repeated elements and novel gene families across ecological guilds.</title>
        <authorList>
            <consortium name="Lawrence Berkeley National Laboratory"/>
            <person name="Harder C.B."/>
            <person name="Miyauchi S."/>
            <person name="Viragh M."/>
            <person name="Kuo A."/>
            <person name="Thoen E."/>
            <person name="Andreopoulos B."/>
            <person name="Lu D."/>
            <person name="Skrede I."/>
            <person name="Drula E."/>
            <person name="Henrissat B."/>
            <person name="Morin E."/>
            <person name="Kohler A."/>
            <person name="Barry K."/>
            <person name="LaButti K."/>
            <person name="Morin E."/>
            <person name="Salamov A."/>
            <person name="Lipzen A."/>
            <person name="Mereny Z."/>
            <person name="Hegedus B."/>
            <person name="Baldrian P."/>
            <person name="Stursova M."/>
            <person name="Weitz H."/>
            <person name="Taylor A."/>
            <person name="Grigoriev I.V."/>
            <person name="Nagy L.G."/>
            <person name="Martin F."/>
            <person name="Kauserud H."/>
        </authorList>
    </citation>
    <scope>NUCLEOTIDE SEQUENCE</scope>
    <source>
        <strain evidence="2">9144</strain>
    </source>
</reference>
<proteinExistence type="predicted"/>
<dbReference type="Proteomes" id="UP001219525">
    <property type="component" value="Unassembled WGS sequence"/>
</dbReference>
<feature type="region of interest" description="Disordered" evidence="1">
    <location>
        <begin position="63"/>
        <end position="85"/>
    </location>
</feature>
<sequence length="369" mass="39713">MAPVRAPSFEAWGLTSIPDVALINSWELQCTGRAALVTQVKCDLLEHPSFRYNYILGPPSSQLAHRPPPPPTPPPTAPLAANQTSKVAAPTSPTVPVIPVNASKLPCFLQSPLQIPIHHPPAVRRILLCGIYIYIFLRRWRTAFLGLGKDALSFAFAFAGTPNGRHRARRSCSLHESGHNPGDFEYNDVRPAVPPAHTAAGCHRSPAHALGTPLLLLAVHTTTIFLGARPEKATVHSAGDAPTACDGFPLPNARLFRAGPLSRNPTGKALCILRPDQKINLSAWLEKTVEVLPRTARSPRFGWATSKANSNNSPIGGALEGGSTQNPQARGPPGNDAYTQEASAPNAREIEDEKRQHSVFRITKIPGKL</sequence>
<feature type="region of interest" description="Disordered" evidence="1">
    <location>
        <begin position="301"/>
        <end position="356"/>
    </location>
</feature>
<protein>
    <submittedName>
        <fullName evidence="2">Uncharacterized protein</fullName>
    </submittedName>
</protein>
<comment type="caution">
    <text evidence="2">The sequence shown here is derived from an EMBL/GenBank/DDBJ whole genome shotgun (WGS) entry which is preliminary data.</text>
</comment>
<evidence type="ECO:0000313" key="2">
    <source>
        <dbReference type="EMBL" id="KAJ7216100.1"/>
    </source>
</evidence>
<name>A0AAD6VMK1_9AGAR</name>
<feature type="compositionally biased region" description="Pro residues" evidence="1">
    <location>
        <begin position="66"/>
        <end position="77"/>
    </location>
</feature>